<sequence>MKKKLSLLLSILLIAAILVTGCSKSPDDPAITQDPDTPDTEETSSGTKILRTNNGSEPGSLDPALAQGTHESWVLDHTFEGLMKLDKNAKLVEGMAKEYKVSDDSLTYTFTLRDDIKWSNGDPVTAEDFEFSWKRALDPELASDYAHQLYYIKGGEAYNTGEGSVDDVAVKALDEKTLEVTLEAPTAYFLELTAFYTLYPVNKKVVEANPDWAKDAKTHVSNGPFTLTEWEHDASIKIRKNSNYYDAASVKLDGVDFTIIDDENTTWQGYEGGEYDLLLPLPQAVVAQMKANDNPELVIGGEVATYYYNLNSKVKPFNNPKIRKALSMTIDRQTIVDKITQGGQIAAEGVVSFGMKDENGKEYRDGVGQLITYNVEEGKKLFEEGLKEEGMTAADFSNFSILYNTSEAHKKIAQAVQEMWRTNLGIEIQLENVDFQVKLDREKAGDYHISRAGWIGDYMDPMTFVELWLSSSSFNDAKYNNPEYDKLVLTARSTADQKVRFDAMREAEKMVMEDMPIIPLYFYTQPFAQKPYVTGVYKPLVNYPKLTYADINK</sequence>
<evidence type="ECO:0000313" key="8">
    <source>
        <dbReference type="Proteomes" id="UP000749471"/>
    </source>
</evidence>
<dbReference type="InterPro" id="IPR000914">
    <property type="entry name" value="SBP_5_dom"/>
</dbReference>
<dbReference type="PIRSF" id="PIRSF002741">
    <property type="entry name" value="MppA"/>
    <property type="match status" value="1"/>
</dbReference>
<feature type="domain" description="Solute-binding protein family 5" evidence="6">
    <location>
        <begin position="90"/>
        <end position="475"/>
    </location>
</feature>
<dbReference type="InterPro" id="IPR023765">
    <property type="entry name" value="SBP_5_CS"/>
</dbReference>
<evidence type="ECO:0000313" key="7">
    <source>
        <dbReference type="EMBL" id="MBU5440134.1"/>
    </source>
</evidence>
<dbReference type="CDD" id="cd08504">
    <property type="entry name" value="PBP2_OppA"/>
    <property type="match status" value="1"/>
</dbReference>
<protein>
    <submittedName>
        <fullName evidence="7">Peptide ABC transporter substrate-binding protein</fullName>
    </submittedName>
</protein>
<evidence type="ECO:0000256" key="2">
    <source>
        <dbReference type="ARBA" id="ARBA00005695"/>
    </source>
</evidence>
<accession>A0ABS6EBK4</accession>
<dbReference type="InterPro" id="IPR039424">
    <property type="entry name" value="SBP_5"/>
</dbReference>
<proteinExistence type="inferred from homology"/>
<reference evidence="7 8" key="1">
    <citation type="submission" date="2021-06" db="EMBL/GenBank/DDBJ databases">
        <authorList>
            <person name="Sun Q."/>
            <person name="Li D."/>
        </authorList>
    </citation>
    <scope>NUCLEOTIDE SEQUENCE [LARGE SCALE GENOMIC DNA]</scope>
    <source>
        <strain evidence="7 8">MSJ-40</strain>
    </source>
</reference>
<comment type="similarity">
    <text evidence="2">Belongs to the bacterial solute-binding protein 5 family.</text>
</comment>
<dbReference type="InterPro" id="IPR030678">
    <property type="entry name" value="Peptide/Ni-bd"/>
</dbReference>
<feature type="region of interest" description="Disordered" evidence="4">
    <location>
        <begin position="25"/>
        <end position="65"/>
    </location>
</feature>
<dbReference type="RefSeq" id="WP_216522124.1">
    <property type="nucleotide sequence ID" value="NZ_JAHLPM010000026.1"/>
</dbReference>
<comment type="caution">
    <text evidence="7">The sequence shown here is derived from an EMBL/GenBank/DDBJ whole genome shotgun (WGS) entry which is preliminary data.</text>
</comment>
<feature type="signal peptide" evidence="5">
    <location>
        <begin position="1"/>
        <end position="25"/>
    </location>
</feature>
<dbReference type="PANTHER" id="PTHR30290">
    <property type="entry name" value="PERIPLASMIC BINDING COMPONENT OF ABC TRANSPORTER"/>
    <property type="match status" value="1"/>
</dbReference>
<feature type="chain" id="PRO_5047212720" evidence="5">
    <location>
        <begin position="26"/>
        <end position="553"/>
    </location>
</feature>
<dbReference type="EMBL" id="JAHLPM010000026">
    <property type="protein sequence ID" value="MBU5440134.1"/>
    <property type="molecule type" value="Genomic_DNA"/>
</dbReference>
<evidence type="ECO:0000259" key="6">
    <source>
        <dbReference type="Pfam" id="PF00496"/>
    </source>
</evidence>
<evidence type="ECO:0000256" key="4">
    <source>
        <dbReference type="SAM" id="MobiDB-lite"/>
    </source>
</evidence>
<keyword evidence="8" id="KW-1185">Reference proteome</keyword>
<keyword evidence="3 5" id="KW-0732">Signal</keyword>
<dbReference type="PROSITE" id="PS51257">
    <property type="entry name" value="PROKAR_LIPOPROTEIN"/>
    <property type="match status" value="1"/>
</dbReference>
<gene>
    <name evidence="7" type="ORF">KQI42_19255</name>
</gene>
<evidence type="ECO:0000256" key="3">
    <source>
        <dbReference type="ARBA" id="ARBA00022729"/>
    </source>
</evidence>
<feature type="compositionally biased region" description="Polar residues" evidence="4">
    <location>
        <begin position="46"/>
        <end position="57"/>
    </location>
</feature>
<evidence type="ECO:0000256" key="5">
    <source>
        <dbReference type="SAM" id="SignalP"/>
    </source>
</evidence>
<comment type="subcellular location">
    <subcellularLocation>
        <location evidence="1">Cell membrane</location>
        <topology evidence="1">Lipid-anchor</topology>
    </subcellularLocation>
</comment>
<dbReference type="PANTHER" id="PTHR30290:SF79">
    <property type="entry name" value="DIPEPTIDE-BINDING PROTEIN DPPE"/>
    <property type="match status" value="1"/>
</dbReference>
<evidence type="ECO:0000256" key="1">
    <source>
        <dbReference type="ARBA" id="ARBA00004193"/>
    </source>
</evidence>
<dbReference type="PROSITE" id="PS01040">
    <property type="entry name" value="SBP_BACTERIAL_5"/>
    <property type="match status" value="1"/>
</dbReference>
<organism evidence="7 8">
    <name type="scientific">Tissierella simiarum</name>
    <dbReference type="NCBI Taxonomy" id="2841534"/>
    <lineage>
        <taxon>Bacteria</taxon>
        <taxon>Bacillati</taxon>
        <taxon>Bacillota</taxon>
        <taxon>Tissierellia</taxon>
        <taxon>Tissierellales</taxon>
        <taxon>Tissierellaceae</taxon>
        <taxon>Tissierella</taxon>
    </lineage>
</organism>
<name>A0ABS6EBK4_9FIRM</name>
<dbReference type="Proteomes" id="UP000749471">
    <property type="component" value="Unassembled WGS sequence"/>
</dbReference>
<dbReference type="Pfam" id="PF00496">
    <property type="entry name" value="SBP_bac_5"/>
    <property type="match status" value="1"/>
</dbReference>